<dbReference type="STRING" id="574087.Acear_0774"/>
<keyword evidence="7" id="KW-0653">Protein transport</keyword>
<name>D9QVQ4_ACEAZ</name>
<dbReference type="AlphaFoldDB" id="D9QVQ4"/>
<keyword evidence="7" id="KW-0813">Transport</keyword>
<proteinExistence type="inferred from homology"/>
<organism evidence="9 10">
    <name type="scientific">Acetohalobium arabaticum (strain ATCC 49924 / DSM 5501 / Z-7288)</name>
    <dbReference type="NCBI Taxonomy" id="574087"/>
    <lineage>
        <taxon>Bacteria</taxon>
        <taxon>Bacillati</taxon>
        <taxon>Bacillota</taxon>
        <taxon>Clostridia</taxon>
        <taxon>Halanaerobiales</taxon>
        <taxon>Halobacteroidaceae</taxon>
        <taxon>Acetohalobium</taxon>
    </lineage>
</organism>
<dbReference type="Proteomes" id="UP000001661">
    <property type="component" value="Chromosome"/>
</dbReference>
<dbReference type="Pfam" id="PF02472">
    <property type="entry name" value="ExbD"/>
    <property type="match status" value="1"/>
</dbReference>
<keyword evidence="3" id="KW-1003">Cell membrane</keyword>
<dbReference type="eggNOG" id="COG0848">
    <property type="taxonomic scope" value="Bacteria"/>
</dbReference>
<evidence type="ECO:0000256" key="7">
    <source>
        <dbReference type="RuleBase" id="RU003879"/>
    </source>
</evidence>
<dbReference type="PANTHER" id="PTHR30558">
    <property type="entry name" value="EXBD MEMBRANE COMPONENT OF PMF-DRIVEN MACROMOLECULE IMPORT SYSTEM"/>
    <property type="match status" value="1"/>
</dbReference>
<keyword evidence="6 8" id="KW-0472">Membrane</keyword>
<dbReference type="HOGENOM" id="CLU_085305_3_5_9"/>
<evidence type="ECO:0000256" key="5">
    <source>
        <dbReference type="ARBA" id="ARBA00022989"/>
    </source>
</evidence>
<dbReference type="Gene3D" id="3.30.420.270">
    <property type="match status" value="1"/>
</dbReference>
<evidence type="ECO:0000313" key="9">
    <source>
        <dbReference type="EMBL" id="ADL12313.1"/>
    </source>
</evidence>
<dbReference type="EMBL" id="CP002105">
    <property type="protein sequence ID" value="ADL12313.1"/>
    <property type="molecule type" value="Genomic_DNA"/>
</dbReference>
<evidence type="ECO:0000256" key="3">
    <source>
        <dbReference type="ARBA" id="ARBA00022475"/>
    </source>
</evidence>
<evidence type="ECO:0000256" key="6">
    <source>
        <dbReference type="ARBA" id="ARBA00023136"/>
    </source>
</evidence>
<evidence type="ECO:0000256" key="2">
    <source>
        <dbReference type="ARBA" id="ARBA00005811"/>
    </source>
</evidence>
<evidence type="ECO:0000256" key="8">
    <source>
        <dbReference type="SAM" id="Phobius"/>
    </source>
</evidence>
<dbReference type="GO" id="GO:0022857">
    <property type="term" value="F:transmembrane transporter activity"/>
    <property type="evidence" value="ECO:0007669"/>
    <property type="project" value="InterPro"/>
</dbReference>
<sequence>MKYKFKRDDLEINLAPMIDVVFLLLIFFIVASTLNLREVKSNIQLPDTEVVEEKKETEINISVTEEGEVYLGKERVKLTELEERLRNKTEDESIKTLTVFADKEVAFQKVIQVMDIAKKIEVNNLNFALHKSK</sequence>
<dbReference type="GO" id="GO:0005886">
    <property type="term" value="C:plasma membrane"/>
    <property type="evidence" value="ECO:0007669"/>
    <property type="project" value="UniProtKB-SubCell"/>
</dbReference>
<protein>
    <submittedName>
        <fullName evidence="9">Biopolymer transport protein ExbD/TolR</fullName>
    </submittedName>
</protein>
<evidence type="ECO:0000313" key="10">
    <source>
        <dbReference type="Proteomes" id="UP000001661"/>
    </source>
</evidence>
<dbReference type="PANTHER" id="PTHR30558:SF3">
    <property type="entry name" value="BIOPOLYMER TRANSPORT PROTEIN EXBD-RELATED"/>
    <property type="match status" value="1"/>
</dbReference>
<accession>D9QVQ4</accession>
<dbReference type="InterPro" id="IPR003400">
    <property type="entry name" value="ExbD"/>
</dbReference>
<dbReference type="OrthoDB" id="287326at2"/>
<dbReference type="GO" id="GO:0015031">
    <property type="term" value="P:protein transport"/>
    <property type="evidence" value="ECO:0007669"/>
    <property type="project" value="UniProtKB-KW"/>
</dbReference>
<dbReference type="RefSeq" id="WP_013277759.1">
    <property type="nucleotide sequence ID" value="NC_014378.1"/>
</dbReference>
<gene>
    <name evidence="9" type="ordered locus">Acear_0774</name>
</gene>
<evidence type="ECO:0000256" key="1">
    <source>
        <dbReference type="ARBA" id="ARBA00004162"/>
    </source>
</evidence>
<evidence type="ECO:0000256" key="4">
    <source>
        <dbReference type="ARBA" id="ARBA00022692"/>
    </source>
</evidence>
<comment type="subcellular location">
    <subcellularLocation>
        <location evidence="1">Cell membrane</location>
        <topology evidence="1">Single-pass membrane protein</topology>
    </subcellularLocation>
    <subcellularLocation>
        <location evidence="7">Cell membrane</location>
        <topology evidence="7">Single-pass type II membrane protein</topology>
    </subcellularLocation>
</comment>
<feature type="transmembrane region" description="Helical" evidence="8">
    <location>
        <begin position="12"/>
        <end position="34"/>
    </location>
</feature>
<keyword evidence="5 8" id="KW-1133">Transmembrane helix</keyword>
<comment type="similarity">
    <text evidence="2 7">Belongs to the ExbD/TolR family.</text>
</comment>
<keyword evidence="4 7" id="KW-0812">Transmembrane</keyword>
<keyword evidence="10" id="KW-1185">Reference proteome</keyword>
<reference evidence="9 10" key="1">
    <citation type="journal article" date="2010" name="Stand. Genomic Sci.">
        <title>Complete genome sequence of Acetohalobium arabaticum type strain (Z-7288).</title>
        <authorList>
            <person name="Sikorski J."/>
            <person name="Lapidus A."/>
            <person name="Chertkov O."/>
            <person name="Lucas S."/>
            <person name="Copeland A."/>
            <person name="Glavina Del Rio T."/>
            <person name="Nolan M."/>
            <person name="Tice H."/>
            <person name="Cheng J.F."/>
            <person name="Han C."/>
            <person name="Brambilla E."/>
            <person name="Pitluck S."/>
            <person name="Liolios K."/>
            <person name="Ivanova N."/>
            <person name="Mavromatis K."/>
            <person name="Mikhailova N."/>
            <person name="Pati A."/>
            <person name="Bruce D."/>
            <person name="Detter C."/>
            <person name="Tapia R."/>
            <person name="Goodwin L."/>
            <person name="Chen A."/>
            <person name="Palaniappan K."/>
            <person name="Land M."/>
            <person name="Hauser L."/>
            <person name="Chang Y.J."/>
            <person name="Jeffries C.D."/>
            <person name="Rohde M."/>
            <person name="Goker M."/>
            <person name="Spring S."/>
            <person name="Woyke T."/>
            <person name="Bristow J."/>
            <person name="Eisen J.A."/>
            <person name="Markowitz V."/>
            <person name="Hugenholtz P."/>
            <person name="Kyrpides N.C."/>
            <person name="Klenk H.P."/>
        </authorList>
    </citation>
    <scope>NUCLEOTIDE SEQUENCE [LARGE SCALE GENOMIC DNA]</scope>
    <source>
        <strain evidence="10">ATCC 49924 / DSM 5501 / Z-7288</strain>
    </source>
</reference>
<dbReference type="KEGG" id="aar:Acear_0774"/>